<evidence type="ECO:0000256" key="1">
    <source>
        <dbReference type="SAM" id="MobiDB-lite"/>
    </source>
</evidence>
<gene>
    <name evidence="2" type="ORF">LVIROSA_LOCUS26802</name>
</gene>
<reference evidence="2 3" key="1">
    <citation type="submission" date="2022-01" db="EMBL/GenBank/DDBJ databases">
        <authorList>
            <person name="Xiong W."/>
            <person name="Schranz E."/>
        </authorList>
    </citation>
    <scope>NUCLEOTIDE SEQUENCE [LARGE SCALE GENOMIC DNA]</scope>
</reference>
<protein>
    <submittedName>
        <fullName evidence="2">Uncharacterized protein</fullName>
    </submittedName>
</protein>
<organism evidence="2 3">
    <name type="scientific">Lactuca virosa</name>
    <dbReference type="NCBI Taxonomy" id="75947"/>
    <lineage>
        <taxon>Eukaryota</taxon>
        <taxon>Viridiplantae</taxon>
        <taxon>Streptophyta</taxon>
        <taxon>Embryophyta</taxon>
        <taxon>Tracheophyta</taxon>
        <taxon>Spermatophyta</taxon>
        <taxon>Magnoliopsida</taxon>
        <taxon>eudicotyledons</taxon>
        <taxon>Gunneridae</taxon>
        <taxon>Pentapetalae</taxon>
        <taxon>asterids</taxon>
        <taxon>campanulids</taxon>
        <taxon>Asterales</taxon>
        <taxon>Asteraceae</taxon>
        <taxon>Cichorioideae</taxon>
        <taxon>Cichorieae</taxon>
        <taxon>Lactucinae</taxon>
        <taxon>Lactuca</taxon>
    </lineage>
</organism>
<evidence type="ECO:0000313" key="2">
    <source>
        <dbReference type="EMBL" id="CAH1440683.1"/>
    </source>
</evidence>
<dbReference type="EMBL" id="CAKMRJ010005412">
    <property type="protein sequence ID" value="CAH1440683.1"/>
    <property type="molecule type" value="Genomic_DNA"/>
</dbReference>
<feature type="region of interest" description="Disordered" evidence="1">
    <location>
        <begin position="58"/>
        <end position="98"/>
    </location>
</feature>
<dbReference type="AlphaFoldDB" id="A0AAU9NSA0"/>
<feature type="region of interest" description="Disordered" evidence="1">
    <location>
        <begin position="116"/>
        <end position="147"/>
    </location>
</feature>
<name>A0AAU9NSA0_9ASTR</name>
<comment type="caution">
    <text evidence="2">The sequence shown here is derived from an EMBL/GenBank/DDBJ whole genome shotgun (WGS) entry which is preliminary data.</text>
</comment>
<proteinExistence type="predicted"/>
<evidence type="ECO:0000313" key="3">
    <source>
        <dbReference type="Proteomes" id="UP001157418"/>
    </source>
</evidence>
<dbReference type="Proteomes" id="UP001157418">
    <property type="component" value="Unassembled WGS sequence"/>
</dbReference>
<accession>A0AAU9NSA0</accession>
<sequence length="147" mass="15508">MVSTSIPMEMVIGCSPPVSASPTSEPFMSVFTPESDQPQSKRTRLDVRQSELIASLVSGLPTPPVTTTTTRLTTTKMFPTGPSSEFHVAGPSAPPGFSVPRYNRDAASERQALHMAEEQLLSPGPRGKGVSIDEGGARGDNLTLPGL</sequence>
<feature type="compositionally biased region" description="Low complexity" evidence="1">
    <location>
        <begin position="65"/>
        <end position="80"/>
    </location>
</feature>
<keyword evidence="3" id="KW-1185">Reference proteome</keyword>